<dbReference type="EMBL" id="CAJNJQ010000616">
    <property type="protein sequence ID" value="CAE7089372.1"/>
    <property type="molecule type" value="Genomic_DNA"/>
</dbReference>
<evidence type="ECO:0000313" key="1">
    <source>
        <dbReference type="EMBL" id="CAE6431069.1"/>
    </source>
</evidence>
<dbReference type="EMBL" id="CAJMWZ010001066">
    <property type="protein sequence ID" value="CAE6431069.1"/>
    <property type="molecule type" value="Genomic_DNA"/>
</dbReference>
<accession>A0A8H2XUK6</accession>
<gene>
    <name evidence="1" type="ORF">RDB_LOCUS19441</name>
    <name evidence="2" type="ORF">RDB_LOCUS30585</name>
</gene>
<proteinExistence type="predicted"/>
<evidence type="ECO:0000313" key="3">
    <source>
        <dbReference type="Proteomes" id="UP000663850"/>
    </source>
</evidence>
<dbReference type="AlphaFoldDB" id="A0A8H2XUK6"/>
<reference evidence="1" key="1">
    <citation type="submission" date="2021-01" db="EMBL/GenBank/DDBJ databases">
        <authorList>
            <person name="Kaushik A."/>
        </authorList>
    </citation>
    <scope>NUCLEOTIDE SEQUENCE</scope>
    <source>
        <strain evidence="2">AG5</strain>
        <strain evidence="1">Type strain: AG8-Rh-89/</strain>
    </source>
</reference>
<dbReference type="Proteomes" id="UP000663850">
    <property type="component" value="Unassembled WGS sequence"/>
</dbReference>
<organism evidence="1 3">
    <name type="scientific">Rhizoctonia solani</name>
    <dbReference type="NCBI Taxonomy" id="456999"/>
    <lineage>
        <taxon>Eukaryota</taxon>
        <taxon>Fungi</taxon>
        <taxon>Dikarya</taxon>
        <taxon>Basidiomycota</taxon>
        <taxon>Agaricomycotina</taxon>
        <taxon>Agaricomycetes</taxon>
        <taxon>Cantharellales</taxon>
        <taxon>Ceratobasidiaceae</taxon>
        <taxon>Rhizoctonia</taxon>
    </lineage>
</organism>
<name>A0A8H2XUK6_9AGAM</name>
<dbReference type="Proteomes" id="UP000663827">
    <property type="component" value="Unassembled WGS sequence"/>
</dbReference>
<comment type="caution">
    <text evidence="1">The sequence shown here is derived from an EMBL/GenBank/DDBJ whole genome shotgun (WGS) entry which is preliminary data.</text>
</comment>
<evidence type="ECO:0000313" key="2">
    <source>
        <dbReference type="EMBL" id="CAE7089372.1"/>
    </source>
</evidence>
<protein>
    <submittedName>
        <fullName evidence="1">Uncharacterized protein</fullName>
    </submittedName>
</protein>
<sequence>MSQADGTALLVKIASLGNQCLVEGDLEAAEGLVDEFGCLALATVHAGAYIAHSPGMTIPKYRSLFPSQRRRMLDEYKELPGTAKLDERGDTVYTTWRICYDQLKPESRELLWLIVYLHYDGIFESIFERAAQNMHSKFHPCP</sequence>